<dbReference type="EMBL" id="JAFEKC020000003">
    <property type="protein sequence ID" value="KAK0515845.1"/>
    <property type="molecule type" value="Genomic_DNA"/>
</dbReference>
<name>A0AA39R6Q0_9LECA</name>
<evidence type="ECO:0000256" key="1">
    <source>
        <dbReference type="SAM" id="MobiDB-lite"/>
    </source>
</evidence>
<comment type="caution">
    <text evidence="2">The sequence shown here is derived from an EMBL/GenBank/DDBJ whole genome shotgun (WGS) entry which is preliminary data.</text>
</comment>
<feature type="region of interest" description="Disordered" evidence="1">
    <location>
        <begin position="1"/>
        <end position="109"/>
    </location>
</feature>
<reference evidence="2" key="1">
    <citation type="submission" date="2023-03" db="EMBL/GenBank/DDBJ databases">
        <title>Complete genome of Cladonia borealis.</title>
        <authorList>
            <person name="Park H."/>
        </authorList>
    </citation>
    <scope>NUCLEOTIDE SEQUENCE</scope>
    <source>
        <strain evidence="2">ANT050790</strain>
    </source>
</reference>
<dbReference type="AlphaFoldDB" id="A0AA39R6Q0"/>
<feature type="compositionally biased region" description="Low complexity" evidence="1">
    <location>
        <begin position="84"/>
        <end position="96"/>
    </location>
</feature>
<proteinExistence type="predicted"/>
<gene>
    <name evidence="2" type="ORF">JMJ35_001879</name>
</gene>
<keyword evidence="3" id="KW-1185">Reference proteome</keyword>
<evidence type="ECO:0000313" key="3">
    <source>
        <dbReference type="Proteomes" id="UP001166286"/>
    </source>
</evidence>
<protein>
    <submittedName>
        <fullName evidence="2">Uncharacterized protein</fullName>
    </submittedName>
</protein>
<sequence>MSQTPSQDPLDLIQTNDANHNATNTSRLPSPNPTPTQEQPLSNSQPQTVSHEPLSDFSPQPRSSSLPAPSSKTNISSKAPTSTNPIPNGPNIQPNQTQLPPQEDLDNSKDPLEAYDWAELEERFHAEMERCGLREDAIQVEFNELLKLFKTWTATGSMHEENRAGKRLRTRITYVQQREQTLEEKRTHYVKVVKAFESALALLGGP</sequence>
<dbReference type="Proteomes" id="UP001166286">
    <property type="component" value="Unassembled WGS sequence"/>
</dbReference>
<feature type="compositionally biased region" description="Polar residues" evidence="1">
    <location>
        <begin position="57"/>
        <end position="83"/>
    </location>
</feature>
<accession>A0AA39R6Q0</accession>
<feature type="compositionally biased region" description="Polar residues" evidence="1">
    <location>
        <begin position="1"/>
        <end position="50"/>
    </location>
</feature>
<evidence type="ECO:0000313" key="2">
    <source>
        <dbReference type="EMBL" id="KAK0515845.1"/>
    </source>
</evidence>
<organism evidence="2 3">
    <name type="scientific">Cladonia borealis</name>
    <dbReference type="NCBI Taxonomy" id="184061"/>
    <lineage>
        <taxon>Eukaryota</taxon>
        <taxon>Fungi</taxon>
        <taxon>Dikarya</taxon>
        <taxon>Ascomycota</taxon>
        <taxon>Pezizomycotina</taxon>
        <taxon>Lecanoromycetes</taxon>
        <taxon>OSLEUM clade</taxon>
        <taxon>Lecanoromycetidae</taxon>
        <taxon>Lecanorales</taxon>
        <taxon>Lecanorineae</taxon>
        <taxon>Cladoniaceae</taxon>
        <taxon>Cladonia</taxon>
    </lineage>
</organism>